<dbReference type="WBParaSite" id="PSU_v2.g2475.t1">
    <property type="protein sequence ID" value="PSU_v2.g2475.t1"/>
    <property type="gene ID" value="PSU_v2.g2475"/>
</dbReference>
<evidence type="ECO:0000256" key="1">
    <source>
        <dbReference type="SAM" id="Coils"/>
    </source>
</evidence>
<dbReference type="Proteomes" id="UP000887577">
    <property type="component" value="Unplaced"/>
</dbReference>
<reference evidence="3" key="1">
    <citation type="submission" date="2022-11" db="UniProtKB">
        <authorList>
            <consortium name="WormBaseParasite"/>
        </authorList>
    </citation>
    <scope>IDENTIFICATION</scope>
</reference>
<sequence>MYKKYYETIEESVLVTEKPEFQELYARKIENAETASTEAEKYEQEIRKHKVNIRKELYWMDKRSEDKLKISEITESIEKMDPNLLKAFLRTMILGGTLSSNSDLSEATTTLSDSIATELTEFLKEMTKNRNRLFEIHLKKCLQIYFEDIKKISDEAADLQNEVRSLEINLMESKKERKKEQEFCDRLKEMIKIAEENAIKKKEKVKEEDDKSEKQWLKEIQDLENKFSEATKSRDKARIEKLNFQEEIRSAQIEENNLRHRFNIFQSLKNAEKEGRKKFENSQQLFEEEKCKNQNIIAETEIMSKILEEALKQETNLEKAIESNFIQESISEDHQALEAEKRELETELEYLILIEQKINNKNITK</sequence>
<name>A0A914YNN7_9BILA</name>
<accession>A0A914YNN7</accession>
<evidence type="ECO:0000313" key="3">
    <source>
        <dbReference type="WBParaSite" id="PSU_v2.g2475.t1"/>
    </source>
</evidence>
<organism evidence="2 3">
    <name type="scientific">Panagrolaimus superbus</name>
    <dbReference type="NCBI Taxonomy" id="310955"/>
    <lineage>
        <taxon>Eukaryota</taxon>
        <taxon>Metazoa</taxon>
        <taxon>Ecdysozoa</taxon>
        <taxon>Nematoda</taxon>
        <taxon>Chromadorea</taxon>
        <taxon>Rhabditida</taxon>
        <taxon>Tylenchina</taxon>
        <taxon>Panagrolaimomorpha</taxon>
        <taxon>Panagrolaimoidea</taxon>
        <taxon>Panagrolaimidae</taxon>
        <taxon>Panagrolaimus</taxon>
    </lineage>
</organism>
<dbReference type="AlphaFoldDB" id="A0A914YNN7"/>
<feature type="coiled-coil region" evidence="1">
    <location>
        <begin position="327"/>
        <end position="354"/>
    </location>
</feature>
<keyword evidence="1" id="KW-0175">Coiled coil</keyword>
<keyword evidence="2" id="KW-1185">Reference proteome</keyword>
<feature type="coiled-coil region" evidence="1">
    <location>
        <begin position="25"/>
        <end position="52"/>
    </location>
</feature>
<proteinExistence type="predicted"/>
<feature type="coiled-coil region" evidence="1">
    <location>
        <begin position="142"/>
        <end position="261"/>
    </location>
</feature>
<protein>
    <submittedName>
        <fullName evidence="3">Uncharacterized protein</fullName>
    </submittedName>
</protein>
<evidence type="ECO:0000313" key="2">
    <source>
        <dbReference type="Proteomes" id="UP000887577"/>
    </source>
</evidence>